<feature type="domain" description="TPM" evidence="3">
    <location>
        <begin position="34"/>
        <end position="168"/>
    </location>
</feature>
<dbReference type="RefSeq" id="WP_367886553.1">
    <property type="nucleotide sequence ID" value="NZ_CP130612.1"/>
</dbReference>
<organism evidence="4">
    <name type="scientific">Pseudogemmatithrix spongiicola</name>
    <dbReference type="NCBI Taxonomy" id="3062599"/>
    <lineage>
        <taxon>Bacteria</taxon>
        <taxon>Pseudomonadati</taxon>
        <taxon>Gemmatimonadota</taxon>
        <taxon>Gemmatimonadia</taxon>
        <taxon>Gemmatimonadales</taxon>
        <taxon>Gemmatimonadaceae</taxon>
        <taxon>Pseudogemmatithrix</taxon>
    </lineage>
</organism>
<evidence type="ECO:0000259" key="3">
    <source>
        <dbReference type="Pfam" id="PF04536"/>
    </source>
</evidence>
<evidence type="ECO:0000313" key="4">
    <source>
        <dbReference type="EMBL" id="WKW10843.1"/>
    </source>
</evidence>
<feature type="transmembrane region" description="Helical" evidence="1">
    <location>
        <begin position="193"/>
        <end position="213"/>
    </location>
</feature>
<keyword evidence="1" id="KW-0472">Membrane</keyword>
<evidence type="ECO:0000313" key="5">
    <source>
        <dbReference type="EMBL" id="WKW13752.1"/>
    </source>
</evidence>
<evidence type="ECO:0000256" key="1">
    <source>
        <dbReference type="SAM" id="Phobius"/>
    </source>
</evidence>
<dbReference type="AlphaFoldDB" id="A0AA49Q3G9"/>
<dbReference type="PANTHER" id="PTHR30373">
    <property type="entry name" value="UPF0603 PROTEIN YGCG"/>
    <property type="match status" value="1"/>
</dbReference>
<proteinExistence type="predicted"/>
<feature type="chain" id="PRO_5041251034" evidence="2">
    <location>
        <begin position="20"/>
        <end position="270"/>
    </location>
</feature>
<dbReference type="InterPro" id="IPR007621">
    <property type="entry name" value="TPM_dom"/>
</dbReference>
<dbReference type="Proteomes" id="UP001229955">
    <property type="component" value="Chromosome"/>
</dbReference>
<evidence type="ECO:0000313" key="6">
    <source>
        <dbReference type="Proteomes" id="UP001229955"/>
    </source>
</evidence>
<name>A0AA49Q3G9_9BACT</name>
<gene>
    <name evidence="4" type="ORF">Strain138_000075</name>
    <name evidence="5" type="ORF">Strain318_000075</name>
</gene>
<dbReference type="EMBL" id="CP130612">
    <property type="protein sequence ID" value="WKW10843.1"/>
    <property type="molecule type" value="Genomic_DNA"/>
</dbReference>
<reference evidence="4" key="1">
    <citation type="submission" date="2023-07" db="EMBL/GenBank/DDBJ databases">
        <authorList>
            <person name="Haufschild T."/>
            <person name="Kallscheuer N."/>
            <person name="Hammer J."/>
            <person name="Kohn T."/>
            <person name="Kabuu M."/>
            <person name="Jogler M."/>
            <person name="Wohfarth N."/>
            <person name="Heuer A."/>
            <person name="Rohde M."/>
            <person name="van Teeseling M.C.F."/>
            <person name="Jogler C."/>
        </authorList>
    </citation>
    <scope>NUCLEOTIDE SEQUENCE</scope>
    <source>
        <strain evidence="4">Strain 138</strain>
        <strain evidence="5">Strain 318</strain>
    </source>
</reference>
<dbReference type="Pfam" id="PF04536">
    <property type="entry name" value="TPM_phosphatase"/>
    <property type="match status" value="1"/>
</dbReference>
<protein>
    <submittedName>
        <fullName evidence="4">TPM domain-containing protein</fullName>
    </submittedName>
</protein>
<keyword evidence="1" id="KW-0812">Transmembrane</keyword>
<accession>A0AA49Q686</accession>
<keyword evidence="1" id="KW-1133">Transmembrane helix</keyword>
<evidence type="ECO:0000256" key="2">
    <source>
        <dbReference type="SAM" id="SignalP"/>
    </source>
</evidence>
<feature type="signal peptide" evidence="2">
    <location>
        <begin position="1"/>
        <end position="19"/>
    </location>
</feature>
<sequence>MIRHLLAGLCLLPAALVSAGAQEALFPARPTGLVSDFAGIIPDATEAQITRLIEIVRAGSQGEIAVVTLRDIGGREALDVALQIGRAWGVGARADIGDRARNAGVVVLLIPKETSSDGSGQIAISVGQGAEGFITDGVAGDMRREATPLLAAGNYGDGLALITARLAQRYSAEFGFALDSTLVPRQRPREFQIPPIVIVIAIMLLISLLNSGGGGGRGGRRRRGGVAILPFPMGGGFGGGGFGGGGFGGGGFGGFGGGGGFSGGGSGGRF</sequence>
<dbReference type="PANTHER" id="PTHR30373:SF2">
    <property type="entry name" value="UPF0603 PROTEIN YGCG"/>
    <property type="match status" value="1"/>
</dbReference>
<accession>A0AA49Q3G9</accession>
<dbReference type="EMBL" id="CP130613">
    <property type="protein sequence ID" value="WKW13752.1"/>
    <property type="molecule type" value="Genomic_DNA"/>
</dbReference>
<keyword evidence="2" id="KW-0732">Signal</keyword>
<dbReference type="KEGG" id="pspc:Strain318_000075"/>
<dbReference type="Gene3D" id="3.10.310.50">
    <property type="match status" value="1"/>
</dbReference>
<keyword evidence="6" id="KW-1185">Reference proteome</keyword>